<dbReference type="InterPro" id="IPR000182">
    <property type="entry name" value="GNAT_dom"/>
</dbReference>
<gene>
    <name evidence="2" type="ORF">SAMN05216544_0811</name>
</gene>
<dbReference type="Gene3D" id="3.40.630.30">
    <property type="match status" value="1"/>
</dbReference>
<dbReference type="Pfam" id="PF13673">
    <property type="entry name" value="Acetyltransf_10"/>
    <property type="match status" value="1"/>
</dbReference>
<dbReference type="RefSeq" id="WP_074521018.1">
    <property type="nucleotide sequence ID" value="NZ_FNHZ01000001.1"/>
</dbReference>
<reference evidence="3" key="1">
    <citation type="submission" date="2016-10" db="EMBL/GenBank/DDBJ databases">
        <authorList>
            <person name="Varghese N."/>
            <person name="Submissions S."/>
        </authorList>
    </citation>
    <scope>NUCLEOTIDE SEQUENCE [LARGE SCALE GENOMIC DNA]</scope>
    <source>
        <strain evidence="3">M83</strain>
    </source>
</reference>
<organism evidence="2 3">
    <name type="scientific">Lachnospira pectinoschiza</name>
    <dbReference type="NCBI Taxonomy" id="28052"/>
    <lineage>
        <taxon>Bacteria</taxon>
        <taxon>Bacillati</taxon>
        <taxon>Bacillota</taxon>
        <taxon>Clostridia</taxon>
        <taxon>Lachnospirales</taxon>
        <taxon>Lachnospiraceae</taxon>
        <taxon>Lachnospira</taxon>
    </lineage>
</organism>
<proteinExistence type="predicted"/>
<dbReference type="GO" id="GO:0016747">
    <property type="term" value="F:acyltransferase activity, transferring groups other than amino-acyl groups"/>
    <property type="evidence" value="ECO:0007669"/>
    <property type="project" value="InterPro"/>
</dbReference>
<keyword evidence="2" id="KW-0808">Transferase</keyword>
<evidence type="ECO:0000259" key="1">
    <source>
        <dbReference type="PROSITE" id="PS51186"/>
    </source>
</evidence>
<dbReference type="AlphaFoldDB" id="A0A1G9ULF5"/>
<dbReference type="Proteomes" id="UP000187651">
    <property type="component" value="Unassembled WGS sequence"/>
</dbReference>
<feature type="domain" description="N-acetyltransferase" evidence="1">
    <location>
        <begin position="1"/>
        <end position="157"/>
    </location>
</feature>
<evidence type="ECO:0000313" key="3">
    <source>
        <dbReference type="Proteomes" id="UP000187651"/>
    </source>
</evidence>
<sequence length="157" mass="18222">MELQQIREIDIKKALEIYNSNAHFLKNHLGNSMVTEEFLRKELKEMTEHGFTSNFVMLDEEPVAIIDYMQRKDGYVYLSMLMLEASKQSSGLGRRIYSFFENLVAKAGGKTIRIDVVDDYEGNVLPFWEKMGFVKIRHDRLTWGEKESGVCVMEKGV</sequence>
<dbReference type="EMBL" id="FNHZ01000001">
    <property type="protein sequence ID" value="SDM60731.1"/>
    <property type="molecule type" value="Genomic_DNA"/>
</dbReference>
<dbReference type="SUPFAM" id="SSF55729">
    <property type="entry name" value="Acyl-CoA N-acyltransferases (Nat)"/>
    <property type="match status" value="1"/>
</dbReference>
<dbReference type="OrthoDB" id="9775557at2"/>
<evidence type="ECO:0000313" key="2">
    <source>
        <dbReference type="EMBL" id="SDM60731.1"/>
    </source>
</evidence>
<dbReference type="PROSITE" id="PS51186">
    <property type="entry name" value="GNAT"/>
    <property type="match status" value="1"/>
</dbReference>
<name>A0A1G9ULF5_9FIRM</name>
<protein>
    <submittedName>
        <fullName evidence="2">Acetyltransferase (GNAT) domain-containing protein</fullName>
    </submittedName>
</protein>
<accession>A0A1G9ULF5</accession>
<dbReference type="InterPro" id="IPR016181">
    <property type="entry name" value="Acyl_CoA_acyltransferase"/>
</dbReference>
<keyword evidence="3" id="KW-1185">Reference proteome</keyword>